<dbReference type="EMBL" id="VFOV01000001">
    <property type="protein sequence ID" value="TQL70386.1"/>
    <property type="molecule type" value="Genomic_DNA"/>
</dbReference>
<sequence>MDKTTLSLIIGSFAALVAVGNVFWNVYSWRHTGARLQVKATSFVFADFLTSDQWFVAIEATNKGRTATTVTALGFEIPKGGVMILTEPAVRIDRLPKRLEPGETVIYPVSPDDVRKAATAQDVDPTACIPYALCGHGRFQGKIDANARDLLVDEPQ</sequence>
<keyword evidence="1" id="KW-0472">Membrane</keyword>
<feature type="transmembrane region" description="Helical" evidence="1">
    <location>
        <begin position="6"/>
        <end position="27"/>
    </location>
</feature>
<organism evidence="2 3">
    <name type="scientific">Nocardioides albertanoniae</name>
    <dbReference type="NCBI Taxonomy" id="1175486"/>
    <lineage>
        <taxon>Bacteria</taxon>
        <taxon>Bacillati</taxon>
        <taxon>Actinomycetota</taxon>
        <taxon>Actinomycetes</taxon>
        <taxon>Propionibacteriales</taxon>
        <taxon>Nocardioidaceae</taxon>
        <taxon>Nocardioides</taxon>
    </lineage>
</organism>
<accession>A0A543AD06</accession>
<proteinExistence type="predicted"/>
<evidence type="ECO:0000313" key="3">
    <source>
        <dbReference type="Proteomes" id="UP000320209"/>
    </source>
</evidence>
<dbReference type="Proteomes" id="UP000320209">
    <property type="component" value="Unassembled WGS sequence"/>
</dbReference>
<keyword evidence="3" id="KW-1185">Reference proteome</keyword>
<evidence type="ECO:0000313" key="2">
    <source>
        <dbReference type="EMBL" id="TQL70386.1"/>
    </source>
</evidence>
<evidence type="ECO:0000256" key="1">
    <source>
        <dbReference type="SAM" id="Phobius"/>
    </source>
</evidence>
<keyword evidence="1" id="KW-0812">Transmembrane</keyword>
<dbReference type="OrthoDB" id="5188929at2"/>
<reference evidence="2 3" key="1">
    <citation type="submission" date="2019-06" db="EMBL/GenBank/DDBJ databases">
        <title>Sequencing the genomes of 1000 actinobacteria strains.</title>
        <authorList>
            <person name="Klenk H.-P."/>
        </authorList>
    </citation>
    <scope>NUCLEOTIDE SEQUENCE [LARGE SCALE GENOMIC DNA]</scope>
    <source>
        <strain evidence="2 3">DSM 25218</strain>
    </source>
</reference>
<comment type="caution">
    <text evidence="2">The sequence shown here is derived from an EMBL/GenBank/DDBJ whole genome shotgun (WGS) entry which is preliminary data.</text>
</comment>
<protein>
    <submittedName>
        <fullName evidence="2">Uncharacterized protein</fullName>
    </submittedName>
</protein>
<dbReference type="AlphaFoldDB" id="A0A543AD06"/>
<name>A0A543AD06_9ACTN</name>
<gene>
    <name evidence="2" type="ORF">FB381_4316</name>
</gene>
<dbReference type="RefSeq" id="WP_141782160.1">
    <property type="nucleotide sequence ID" value="NZ_VFOV01000001.1"/>
</dbReference>
<keyword evidence="1" id="KW-1133">Transmembrane helix</keyword>